<evidence type="ECO:0000313" key="2">
    <source>
        <dbReference type="EMBL" id="MBT0956477.1"/>
    </source>
</evidence>
<feature type="transmembrane region" description="Helical" evidence="1">
    <location>
        <begin position="57"/>
        <end position="76"/>
    </location>
</feature>
<dbReference type="Proteomes" id="UP001315686">
    <property type="component" value="Unassembled WGS sequence"/>
</dbReference>
<evidence type="ECO:0000256" key="1">
    <source>
        <dbReference type="SAM" id="Phobius"/>
    </source>
</evidence>
<sequence length="133" mass="13166">MMRAGFIVIAAGLCIGLLGAAYGGAAALAFGLSVLAVLGGLIALTFLWLFSQRATPLALGMALAWLGSGAVAVMLITGGPLWLMGGALICQIGGAVLHLFSIEGAFDLRRGRLVGGALAAALGAGAIIVFNLA</sequence>
<keyword evidence="1" id="KW-0472">Membrane</keyword>
<dbReference type="RefSeq" id="WP_327792680.1">
    <property type="nucleotide sequence ID" value="NZ_JADQAZ010000001.1"/>
</dbReference>
<feature type="transmembrane region" description="Helical" evidence="1">
    <location>
        <begin position="113"/>
        <end position="132"/>
    </location>
</feature>
<protein>
    <submittedName>
        <fullName evidence="2">Uncharacterized protein</fullName>
    </submittedName>
</protein>
<feature type="transmembrane region" description="Helical" evidence="1">
    <location>
        <begin position="82"/>
        <end position="101"/>
    </location>
</feature>
<reference evidence="2 3" key="1">
    <citation type="journal article" date="2021" name="Arch. Microbiol.">
        <title>Harenicola maris gen. nov., sp. nov. isolated from the Sea of Japan shallow sediments.</title>
        <authorList>
            <person name="Romanenko L.A."/>
            <person name="Kurilenko V.V."/>
            <person name="Chernysheva N.Y."/>
            <person name="Tekutyeva L.A."/>
            <person name="Velansky P.V."/>
            <person name="Svetashev V.I."/>
            <person name="Isaeva M.P."/>
        </authorList>
    </citation>
    <scope>NUCLEOTIDE SEQUENCE [LARGE SCALE GENOMIC DNA]</scope>
    <source>
        <strain evidence="2 3">KMM 3653</strain>
    </source>
</reference>
<organism evidence="2 3">
    <name type="scientific">Harenicola maris</name>
    <dbReference type="NCBI Taxonomy" id="2841044"/>
    <lineage>
        <taxon>Bacteria</taxon>
        <taxon>Pseudomonadati</taxon>
        <taxon>Pseudomonadota</taxon>
        <taxon>Alphaproteobacteria</taxon>
        <taxon>Rhodobacterales</taxon>
        <taxon>Paracoccaceae</taxon>
        <taxon>Harenicola</taxon>
    </lineage>
</organism>
<feature type="transmembrane region" description="Helical" evidence="1">
    <location>
        <begin position="30"/>
        <end position="50"/>
    </location>
</feature>
<comment type="caution">
    <text evidence="2">The sequence shown here is derived from an EMBL/GenBank/DDBJ whole genome shotgun (WGS) entry which is preliminary data.</text>
</comment>
<name>A0AAP2CNQ7_9RHOB</name>
<accession>A0AAP2CNQ7</accession>
<keyword evidence="1" id="KW-1133">Transmembrane helix</keyword>
<keyword evidence="1" id="KW-0812">Transmembrane</keyword>
<keyword evidence="3" id="KW-1185">Reference proteome</keyword>
<dbReference type="EMBL" id="JADQAZ010000001">
    <property type="protein sequence ID" value="MBT0956477.1"/>
    <property type="molecule type" value="Genomic_DNA"/>
</dbReference>
<gene>
    <name evidence="2" type="ORF">IV417_03690</name>
</gene>
<dbReference type="AlphaFoldDB" id="A0AAP2CNQ7"/>
<proteinExistence type="predicted"/>
<evidence type="ECO:0000313" key="3">
    <source>
        <dbReference type="Proteomes" id="UP001315686"/>
    </source>
</evidence>